<evidence type="ECO:0000313" key="3">
    <source>
        <dbReference type="Proteomes" id="UP000237640"/>
    </source>
</evidence>
<keyword evidence="1" id="KW-1133">Transmembrane helix</keyword>
<feature type="transmembrane region" description="Helical" evidence="1">
    <location>
        <begin position="52"/>
        <end position="77"/>
    </location>
</feature>
<feature type="transmembrane region" description="Helical" evidence="1">
    <location>
        <begin position="12"/>
        <end position="32"/>
    </location>
</feature>
<feature type="transmembrane region" description="Helical" evidence="1">
    <location>
        <begin position="84"/>
        <end position="104"/>
    </location>
</feature>
<accession>A0A2T0MA77</accession>
<feature type="transmembrane region" description="Helical" evidence="1">
    <location>
        <begin position="140"/>
        <end position="160"/>
    </location>
</feature>
<dbReference type="Pfam" id="PF14329">
    <property type="entry name" value="DUF4386"/>
    <property type="match status" value="1"/>
</dbReference>
<dbReference type="AlphaFoldDB" id="A0A2T0MA77"/>
<protein>
    <submittedName>
        <fullName evidence="2">Uncharacterized protein DUF4386</fullName>
    </submittedName>
</protein>
<dbReference type="OrthoDB" id="1176146at2"/>
<evidence type="ECO:0000256" key="1">
    <source>
        <dbReference type="SAM" id="Phobius"/>
    </source>
</evidence>
<dbReference type="InterPro" id="IPR025495">
    <property type="entry name" value="DUF4386"/>
</dbReference>
<evidence type="ECO:0000313" key="2">
    <source>
        <dbReference type="EMBL" id="PRX54379.1"/>
    </source>
</evidence>
<feature type="transmembrane region" description="Helical" evidence="1">
    <location>
        <begin position="196"/>
        <end position="215"/>
    </location>
</feature>
<keyword evidence="1" id="KW-0812">Transmembrane</keyword>
<dbReference type="EMBL" id="PVYX01000002">
    <property type="protein sequence ID" value="PRX54379.1"/>
    <property type="molecule type" value="Genomic_DNA"/>
</dbReference>
<dbReference type="Proteomes" id="UP000237640">
    <property type="component" value="Unassembled WGS sequence"/>
</dbReference>
<dbReference type="RefSeq" id="WP_106145663.1">
    <property type="nucleotide sequence ID" value="NZ_PVYX01000002.1"/>
</dbReference>
<keyword evidence="1" id="KW-0472">Membrane</keyword>
<gene>
    <name evidence="2" type="ORF">CLV81_2779</name>
</gene>
<sequence length="225" mass="25609">MQSNIKIGRTAGILLFAIVALGIPALNLRSFSYSMGWSPGLLEHAFENDLQIRISVFLDILVSGIWLALAIFLVPVIKQFRSGFAYWFFGIWTLHFAIVVFGIVSELSFLSIAEVFSNQPELEENTLVALGTLKVEEYFWIHYFSIMLFAVAMWSLYYVFFRTKLIPRLLSVWGLIAISIVFVACWLAIFNQQIHFAFFGQNGVHLLLLIGWLIAKGFNEISIGR</sequence>
<feature type="transmembrane region" description="Helical" evidence="1">
    <location>
        <begin position="172"/>
        <end position="190"/>
    </location>
</feature>
<organism evidence="2 3">
    <name type="scientific">Flagellimonas meridianipacifica</name>
    <dbReference type="NCBI Taxonomy" id="1080225"/>
    <lineage>
        <taxon>Bacteria</taxon>
        <taxon>Pseudomonadati</taxon>
        <taxon>Bacteroidota</taxon>
        <taxon>Flavobacteriia</taxon>
        <taxon>Flavobacteriales</taxon>
        <taxon>Flavobacteriaceae</taxon>
        <taxon>Flagellimonas</taxon>
    </lineage>
</organism>
<name>A0A2T0MA77_9FLAO</name>
<keyword evidence="3" id="KW-1185">Reference proteome</keyword>
<reference evidence="2 3" key="1">
    <citation type="submission" date="2018-03" db="EMBL/GenBank/DDBJ databases">
        <title>Genomic Encyclopedia of Archaeal and Bacterial Type Strains, Phase II (KMG-II): from individual species to whole genera.</title>
        <authorList>
            <person name="Goeker M."/>
        </authorList>
    </citation>
    <scope>NUCLEOTIDE SEQUENCE [LARGE SCALE GENOMIC DNA]</scope>
    <source>
        <strain evidence="2 3">DSM 25027</strain>
    </source>
</reference>
<comment type="caution">
    <text evidence="2">The sequence shown here is derived from an EMBL/GenBank/DDBJ whole genome shotgun (WGS) entry which is preliminary data.</text>
</comment>
<proteinExistence type="predicted"/>